<evidence type="ECO:0000256" key="1">
    <source>
        <dbReference type="SAM" id="MobiDB-lite"/>
    </source>
</evidence>
<comment type="caution">
    <text evidence="2">The sequence shown here is derived from an EMBL/GenBank/DDBJ whole genome shotgun (WGS) entry which is preliminary data.</text>
</comment>
<accession>A0A4C1SVI3</accession>
<name>A0A4C1SVI3_EUMVA</name>
<evidence type="ECO:0000313" key="3">
    <source>
        <dbReference type="Proteomes" id="UP000299102"/>
    </source>
</evidence>
<dbReference type="AlphaFoldDB" id="A0A4C1SVI3"/>
<feature type="region of interest" description="Disordered" evidence="1">
    <location>
        <begin position="120"/>
        <end position="144"/>
    </location>
</feature>
<feature type="compositionally biased region" description="Basic and acidic residues" evidence="1">
    <location>
        <begin position="130"/>
        <end position="144"/>
    </location>
</feature>
<sequence>MRRSLFTIRYEFPYCRIVSQKKRAVVAKLEEPLGPDRIRGEVTSRNTWKLNGSYCEMKKLLVNNESTYSCGFSRRARAATPAPATVRDSGSNYEIACSLGTTLTLLRHYFKLYKKRARPRAPAATRHSSRRYENDAEALLDKSL</sequence>
<proteinExistence type="predicted"/>
<reference evidence="2 3" key="1">
    <citation type="journal article" date="2019" name="Commun. Biol.">
        <title>The bagworm genome reveals a unique fibroin gene that provides high tensile strength.</title>
        <authorList>
            <person name="Kono N."/>
            <person name="Nakamura H."/>
            <person name="Ohtoshi R."/>
            <person name="Tomita M."/>
            <person name="Numata K."/>
            <person name="Arakawa K."/>
        </authorList>
    </citation>
    <scope>NUCLEOTIDE SEQUENCE [LARGE SCALE GENOMIC DNA]</scope>
</reference>
<evidence type="ECO:0000313" key="2">
    <source>
        <dbReference type="EMBL" id="GBP05061.1"/>
    </source>
</evidence>
<keyword evidence="3" id="KW-1185">Reference proteome</keyword>
<gene>
    <name evidence="2" type="ORF">EVAR_69035_1</name>
</gene>
<organism evidence="2 3">
    <name type="scientific">Eumeta variegata</name>
    <name type="common">Bagworm moth</name>
    <name type="synonym">Eumeta japonica</name>
    <dbReference type="NCBI Taxonomy" id="151549"/>
    <lineage>
        <taxon>Eukaryota</taxon>
        <taxon>Metazoa</taxon>
        <taxon>Ecdysozoa</taxon>
        <taxon>Arthropoda</taxon>
        <taxon>Hexapoda</taxon>
        <taxon>Insecta</taxon>
        <taxon>Pterygota</taxon>
        <taxon>Neoptera</taxon>
        <taxon>Endopterygota</taxon>
        <taxon>Lepidoptera</taxon>
        <taxon>Glossata</taxon>
        <taxon>Ditrysia</taxon>
        <taxon>Tineoidea</taxon>
        <taxon>Psychidae</taxon>
        <taxon>Oiketicinae</taxon>
        <taxon>Eumeta</taxon>
    </lineage>
</organism>
<dbReference type="EMBL" id="BGZK01003853">
    <property type="protein sequence ID" value="GBP05061.1"/>
    <property type="molecule type" value="Genomic_DNA"/>
</dbReference>
<dbReference type="Proteomes" id="UP000299102">
    <property type="component" value="Unassembled WGS sequence"/>
</dbReference>
<protein>
    <submittedName>
        <fullName evidence="2">Uncharacterized protein</fullName>
    </submittedName>
</protein>